<dbReference type="Proteomes" id="UP000639643">
    <property type="component" value="Unassembled WGS sequence"/>
</dbReference>
<feature type="region of interest" description="Disordered" evidence="1">
    <location>
        <begin position="57"/>
        <end position="105"/>
    </location>
</feature>
<sequence length="105" mass="11295">MSDETGDAGANKEGVSLTFPSSLMELGRDSDTEGKRASPVCDFSRCWLDHECGCDDPMAGEKSHSASKALHQGQGTARSLQGTRNRGSRGEGPLPRSLRSRWQAE</sequence>
<feature type="compositionally biased region" description="Basic and acidic residues" evidence="1">
    <location>
        <begin position="26"/>
        <end position="36"/>
    </location>
</feature>
<proteinExistence type="predicted"/>
<feature type="compositionally biased region" description="Polar residues" evidence="1">
    <location>
        <begin position="73"/>
        <end position="85"/>
    </location>
</feature>
<dbReference type="AlphaFoldDB" id="A0A8H6JBA5"/>
<accession>A0A8H6JBA5</accession>
<comment type="caution">
    <text evidence="2">The sequence shown here is derived from an EMBL/GenBank/DDBJ whole genome shotgun (WGS) entry which is preliminary data.</text>
</comment>
<dbReference type="EMBL" id="WIGM01000887">
    <property type="protein sequence ID" value="KAF6809516.1"/>
    <property type="molecule type" value="Genomic_DNA"/>
</dbReference>
<evidence type="ECO:0000256" key="1">
    <source>
        <dbReference type="SAM" id="MobiDB-lite"/>
    </source>
</evidence>
<organism evidence="2 3">
    <name type="scientific">Colletotrichum musicola</name>
    <dbReference type="NCBI Taxonomy" id="2175873"/>
    <lineage>
        <taxon>Eukaryota</taxon>
        <taxon>Fungi</taxon>
        <taxon>Dikarya</taxon>
        <taxon>Ascomycota</taxon>
        <taxon>Pezizomycotina</taxon>
        <taxon>Sordariomycetes</taxon>
        <taxon>Hypocreomycetidae</taxon>
        <taxon>Glomerellales</taxon>
        <taxon>Glomerellaceae</taxon>
        <taxon>Colletotrichum</taxon>
        <taxon>Colletotrichum orchidearum species complex</taxon>
    </lineage>
</organism>
<name>A0A8H6JBA5_9PEZI</name>
<evidence type="ECO:0000313" key="2">
    <source>
        <dbReference type="EMBL" id="KAF6809516.1"/>
    </source>
</evidence>
<gene>
    <name evidence="2" type="ORF">CMUS01_13665</name>
</gene>
<keyword evidence="3" id="KW-1185">Reference proteome</keyword>
<protein>
    <submittedName>
        <fullName evidence="2">Uncharacterized protein</fullName>
    </submittedName>
</protein>
<evidence type="ECO:0000313" key="3">
    <source>
        <dbReference type="Proteomes" id="UP000639643"/>
    </source>
</evidence>
<feature type="region of interest" description="Disordered" evidence="1">
    <location>
        <begin position="1"/>
        <end position="38"/>
    </location>
</feature>
<reference evidence="2" key="1">
    <citation type="journal article" date="2020" name="Phytopathology">
        <title>Genome Sequence Resources of Colletotrichum truncatum, C. plurivorum, C. musicola, and C. sojae: Four Species Pathogenic to Soybean (Glycine max).</title>
        <authorList>
            <person name="Rogerio F."/>
            <person name="Boufleur T.R."/>
            <person name="Ciampi-Guillardi M."/>
            <person name="Sukno S.A."/>
            <person name="Thon M.R."/>
            <person name="Massola Junior N.S."/>
            <person name="Baroncelli R."/>
        </authorList>
    </citation>
    <scope>NUCLEOTIDE SEQUENCE</scope>
    <source>
        <strain evidence="2">LFN0074</strain>
    </source>
</reference>